<dbReference type="Pfam" id="PF00364">
    <property type="entry name" value="Biotin_lipoyl"/>
    <property type="match status" value="1"/>
</dbReference>
<dbReference type="Gene3D" id="2.40.50.100">
    <property type="match status" value="1"/>
</dbReference>
<dbReference type="InterPro" id="IPR001882">
    <property type="entry name" value="Biotin_BS"/>
</dbReference>
<dbReference type="SUPFAM" id="SSF56059">
    <property type="entry name" value="Glutathione synthetase ATP-binding domain-like"/>
    <property type="match status" value="1"/>
</dbReference>
<keyword evidence="3" id="KW-0436">Ligase</keyword>
<dbReference type="InterPro" id="IPR011054">
    <property type="entry name" value="Rudment_hybrid_motif"/>
</dbReference>
<dbReference type="InterPro" id="IPR005482">
    <property type="entry name" value="Biotin_COase_C"/>
</dbReference>
<dbReference type="FunFam" id="3.40.50.20:FF:000010">
    <property type="entry name" value="Propionyl-CoA carboxylase subunit alpha"/>
    <property type="match status" value="1"/>
</dbReference>
<dbReference type="Pfam" id="PF02785">
    <property type="entry name" value="Biotin_carb_C"/>
    <property type="match status" value="1"/>
</dbReference>
<dbReference type="InterPro" id="IPR005481">
    <property type="entry name" value="BC-like_N"/>
</dbReference>
<dbReference type="InterPro" id="IPR000089">
    <property type="entry name" value="Biotin_lipoyl"/>
</dbReference>
<dbReference type="InterPro" id="IPR011764">
    <property type="entry name" value="Biotin_carboxylation_dom"/>
</dbReference>
<evidence type="ECO:0000256" key="8">
    <source>
        <dbReference type="ARBA" id="ARBA00023267"/>
    </source>
</evidence>
<dbReference type="PANTHER" id="PTHR18866">
    <property type="entry name" value="CARBOXYLASE:PYRUVATE/ACETYL-COA/PROPIONYL-COA CARBOXYLASE"/>
    <property type="match status" value="1"/>
</dbReference>
<keyword evidence="14" id="KW-1185">Reference proteome</keyword>
<comment type="caution">
    <text evidence="13">The sequence shown here is derived from an EMBL/GenBank/DDBJ whole genome shotgun (WGS) entry which is preliminary data.</text>
</comment>
<dbReference type="PROSITE" id="PS00867">
    <property type="entry name" value="CPSASE_2"/>
    <property type="match status" value="1"/>
</dbReference>
<keyword evidence="7" id="KW-0496">Mitochondrion</keyword>
<protein>
    <recommendedName>
        <fullName evidence="15">Acetyl-CoA carboxylase</fullName>
    </recommendedName>
</protein>
<comment type="cofactor">
    <cofactor evidence="1">
        <name>biotin</name>
        <dbReference type="ChEBI" id="CHEBI:57586"/>
    </cofactor>
</comment>
<dbReference type="Gene3D" id="3.30.470.20">
    <property type="entry name" value="ATP-grasp fold, B domain"/>
    <property type="match status" value="1"/>
</dbReference>
<evidence type="ECO:0000256" key="1">
    <source>
        <dbReference type="ARBA" id="ARBA00001953"/>
    </source>
</evidence>
<dbReference type="FunFam" id="3.30.1490.20:FF:000003">
    <property type="entry name" value="acetyl-CoA carboxylase isoform X1"/>
    <property type="match status" value="1"/>
</dbReference>
<evidence type="ECO:0000313" key="14">
    <source>
        <dbReference type="Proteomes" id="UP000318582"/>
    </source>
</evidence>
<dbReference type="GO" id="GO:0005524">
    <property type="term" value="F:ATP binding"/>
    <property type="evidence" value="ECO:0007669"/>
    <property type="project" value="UniProtKB-UniRule"/>
</dbReference>
<evidence type="ECO:0000259" key="12">
    <source>
        <dbReference type="PROSITE" id="PS50979"/>
    </source>
</evidence>
<dbReference type="InterPro" id="IPR016185">
    <property type="entry name" value="PreATP-grasp_dom_sf"/>
</dbReference>
<dbReference type="InterPro" id="IPR011053">
    <property type="entry name" value="Single_hybrid_motif"/>
</dbReference>
<dbReference type="SMART" id="SM01209">
    <property type="entry name" value="GARS_A"/>
    <property type="match status" value="1"/>
</dbReference>
<feature type="domain" description="ATP-grasp" evidence="11">
    <location>
        <begin position="173"/>
        <end position="371"/>
    </location>
</feature>
<evidence type="ECO:0000256" key="3">
    <source>
        <dbReference type="ARBA" id="ARBA00022598"/>
    </source>
</evidence>
<proteinExistence type="predicted"/>
<evidence type="ECO:0000256" key="4">
    <source>
        <dbReference type="ARBA" id="ARBA00022741"/>
    </source>
</evidence>
<sequence>MFTTLAGRFPAAGAARPHRVLWRTSRTAAMAGGLRWREASTSTISLETSNRKPMFTKLLIANRGEIACRIMRTAQKLGVKTVAVYSEADRHSMHVSLADEAYLIGPAPSADSYLQMNKIISVAKQAGAQAIHPGYGFLSENAAFAAAVVDAGVAFVGPPAQAIVDMGSKSASKIIMENANVPCVPGYHGTDQTPARLLEEAKRIGFPVLIKAIKGGGGKGMRIVETEPEFYQMLESAKREAMKSFGDDNVLVEKYLVRPRHVEVQVFADTHGNAVYLFERDCSVQRRHQKVLEEAPAPGLSEELRKDLGEKAVAAAKAVNYVGAGTVEFILDTDTNKFYFMEMNTRLQVEHPVTEMITSTDLVEWQLQVASGNRLPKLQNELAITGHAFEARIYAENPRNNFLPDTGTLAYLATPQEHDRLRVETGVRMGDEVSVYYALAAHPSFIAADVETGFIPKHEKDLLPPRPATSFSTFATAALSAVLTTPAIATSTSTAHGKISSDPWTRLASFRINAEPKRRVTLVDDDGTHVVVEVARQSGGEEGVYSVTLNAADPQRVRVVDEGTTTTPRTTTTTTTTTATLIHTHLRLEIGGRIATAAAIIHTPTSIQIRPANNAPHTFTLPAAPTTTTSTTAAAAAATTVKAPMPCKIAKVEVRVGDVLRKGQTVLVLEAMKMEHVVKAPTDGAVVKAVRVAEGDVVPQDRVLVVFEDPPTSE</sequence>
<dbReference type="EMBL" id="QEAQ01000089">
    <property type="protein sequence ID" value="TPX55988.1"/>
    <property type="molecule type" value="Genomic_DNA"/>
</dbReference>
<dbReference type="Gene3D" id="3.30.700.40">
    <property type="match status" value="1"/>
</dbReference>
<accession>A0A507DYE9</accession>
<dbReference type="SUPFAM" id="SSF51246">
    <property type="entry name" value="Rudiment single hybrid motif"/>
    <property type="match status" value="1"/>
</dbReference>
<dbReference type="InterPro" id="IPR050856">
    <property type="entry name" value="Biotin_carboxylase_complex"/>
</dbReference>
<evidence type="ECO:0008006" key="15">
    <source>
        <dbReference type="Google" id="ProtNLM"/>
    </source>
</evidence>
<dbReference type="GO" id="GO:0004485">
    <property type="term" value="F:methylcrotonoyl-CoA carboxylase activity"/>
    <property type="evidence" value="ECO:0007669"/>
    <property type="project" value="TreeGrafter"/>
</dbReference>
<feature type="domain" description="Biotin carboxylation" evidence="12">
    <location>
        <begin position="54"/>
        <end position="509"/>
    </location>
</feature>
<dbReference type="PROSITE" id="PS50968">
    <property type="entry name" value="BIOTINYL_LIPOYL"/>
    <property type="match status" value="1"/>
</dbReference>
<dbReference type="SUPFAM" id="SSF51230">
    <property type="entry name" value="Single hybrid motif"/>
    <property type="match status" value="1"/>
</dbReference>
<dbReference type="InterPro" id="IPR005479">
    <property type="entry name" value="CPAse_ATP-bd"/>
</dbReference>
<keyword evidence="5 9" id="KW-0067">ATP-binding</keyword>
<name>A0A507DYE9_9FUNG</name>
<evidence type="ECO:0000256" key="2">
    <source>
        <dbReference type="ARBA" id="ARBA00004305"/>
    </source>
</evidence>
<evidence type="ECO:0000256" key="9">
    <source>
        <dbReference type="PROSITE-ProRule" id="PRU00409"/>
    </source>
</evidence>
<evidence type="ECO:0000256" key="7">
    <source>
        <dbReference type="ARBA" id="ARBA00023128"/>
    </source>
</evidence>
<evidence type="ECO:0000259" key="10">
    <source>
        <dbReference type="PROSITE" id="PS50968"/>
    </source>
</evidence>
<dbReference type="InterPro" id="IPR011761">
    <property type="entry name" value="ATP-grasp"/>
</dbReference>
<comment type="subcellular location">
    <subcellularLocation>
        <location evidence="2">Mitochondrion matrix</location>
    </subcellularLocation>
</comment>
<dbReference type="Pfam" id="PF02786">
    <property type="entry name" value="CPSase_L_D2"/>
    <property type="match status" value="1"/>
</dbReference>
<dbReference type="Pfam" id="PF00289">
    <property type="entry name" value="Biotin_carb_N"/>
    <property type="match status" value="1"/>
</dbReference>
<organism evidence="13 14">
    <name type="scientific">Powellomyces hirtus</name>
    <dbReference type="NCBI Taxonomy" id="109895"/>
    <lineage>
        <taxon>Eukaryota</taxon>
        <taxon>Fungi</taxon>
        <taxon>Fungi incertae sedis</taxon>
        <taxon>Chytridiomycota</taxon>
        <taxon>Chytridiomycota incertae sedis</taxon>
        <taxon>Chytridiomycetes</taxon>
        <taxon>Spizellomycetales</taxon>
        <taxon>Powellomycetaceae</taxon>
        <taxon>Powellomyces</taxon>
    </lineage>
</organism>
<dbReference type="GO" id="GO:0046872">
    <property type="term" value="F:metal ion binding"/>
    <property type="evidence" value="ECO:0007669"/>
    <property type="project" value="InterPro"/>
</dbReference>
<dbReference type="FunFam" id="3.30.470.20:FF:000028">
    <property type="entry name" value="Methylcrotonoyl-CoA carboxylase subunit alpha, mitochondrial"/>
    <property type="match status" value="1"/>
</dbReference>
<dbReference type="SUPFAM" id="SSF52440">
    <property type="entry name" value="PreATP-grasp domain"/>
    <property type="match status" value="1"/>
</dbReference>
<dbReference type="PANTHER" id="PTHR18866:SF33">
    <property type="entry name" value="METHYLCROTONOYL-COA CARBOXYLASE SUBUNIT ALPHA, MITOCHONDRIAL-RELATED"/>
    <property type="match status" value="1"/>
</dbReference>
<feature type="domain" description="Lipoyl-binding" evidence="10">
    <location>
        <begin position="632"/>
        <end position="708"/>
    </location>
</feature>
<gene>
    <name evidence="13" type="ORF">PhCBS80983_g04892</name>
</gene>
<evidence type="ECO:0000259" key="11">
    <source>
        <dbReference type="PROSITE" id="PS50975"/>
    </source>
</evidence>
<dbReference type="PROSITE" id="PS50975">
    <property type="entry name" value="ATP_GRASP"/>
    <property type="match status" value="1"/>
</dbReference>
<dbReference type="STRING" id="109895.A0A507DYE9"/>
<dbReference type="AlphaFoldDB" id="A0A507DYE9"/>
<keyword evidence="4 9" id="KW-0547">Nucleotide-binding</keyword>
<dbReference type="PROSITE" id="PS00188">
    <property type="entry name" value="BIOTIN"/>
    <property type="match status" value="1"/>
</dbReference>
<evidence type="ECO:0000256" key="5">
    <source>
        <dbReference type="ARBA" id="ARBA00022840"/>
    </source>
</evidence>
<evidence type="ECO:0000256" key="6">
    <source>
        <dbReference type="ARBA" id="ARBA00022946"/>
    </source>
</evidence>
<dbReference type="Proteomes" id="UP000318582">
    <property type="component" value="Unassembled WGS sequence"/>
</dbReference>
<reference evidence="13 14" key="1">
    <citation type="journal article" date="2019" name="Sci. Rep.">
        <title>Comparative genomics of chytrid fungi reveal insights into the obligate biotrophic and pathogenic lifestyle of Synchytrium endobioticum.</title>
        <authorList>
            <person name="van de Vossenberg B.T.L.H."/>
            <person name="Warris S."/>
            <person name="Nguyen H.D.T."/>
            <person name="van Gent-Pelzer M.P.E."/>
            <person name="Joly D.L."/>
            <person name="van de Geest H.C."/>
            <person name="Bonants P.J.M."/>
            <person name="Smith D.S."/>
            <person name="Levesque C.A."/>
            <person name="van der Lee T.A.J."/>
        </authorList>
    </citation>
    <scope>NUCLEOTIDE SEQUENCE [LARGE SCALE GENOMIC DNA]</scope>
    <source>
        <strain evidence="13 14">CBS 809.83</strain>
    </source>
</reference>
<dbReference type="SMART" id="SM00878">
    <property type="entry name" value="Biotin_carb_C"/>
    <property type="match status" value="1"/>
</dbReference>
<dbReference type="FunFam" id="2.40.50.100:FF:000003">
    <property type="entry name" value="Acetyl-CoA carboxylase biotin carboxyl carrier protein"/>
    <property type="match status" value="1"/>
</dbReference>
<keyword evidence="8" id="KW-0092">Biotin</keyword>
<dbReference type="GO" id="GO:0005759">
    <property type="term" value="C:mitochondrial matrix"/>
    <property type="evidence" value="ECO:0007669"/>
    <property type="project" value="UniProtKB-SubCell"/>
</dbReference>
<keyword evidence="6" id="KW-0809">Transit peptide</keyword>
<dbReference type="CDD" id="cd06850">
    <property type="entry name" value="biotinyl_domain"/>
    <property type="match status" value="1"/>
</dbReference>
<dbReference type="PROSITE" id="PS50979">
    <property type="entry name" value="BC"/>
    <property type="match status" value="1"/>
</dbReference>
<evidence type="ECO:0000313" key="13">
    <source>
        <dbReference type="EMBL" id="TPX55988.1"/>
    </source>
</evidence>